<evidence type="ECO:0000313" key="1">
    <source>
        <dbReference type="EMBL" id="KAJ8485429.1"/>
    </source>
</evidence>
<sequence>MQHQTGSGRGLEPRPLAWHAVDRVSRWPAGGSQIELPAMADVVTARIRIGSCMYARMHGRLHVDGGGVSVWTVVSVETTLTPPADERLREYVPRWPHRHAGGGRKPLHVISCRWPVIAQAAFEFQFHTLLALLLTLQ</sequence>
<dbReference type="AlphaFoldDB" id="A0AAV8R320"/>
<protein>
    <submittedName>
        <fullName evidence="1">Uncharacterized protein</fullName>
    </submittedName>
</protein>
<keyword evidence="2" id="KW-1185">Reference proteome</keyword>
<evidence type="ECO:0000313" key="2">
    <source>
        <dbReference type="Proteomes" id="UP001222027"/>
    </source>
</evidence>
<organism evidence="1 2">
    <name type="scientific">Ensete ventricosum</name>
    <name type="common">Abyssinian banana</name>
    <name type="synonym">Musa ensete</name>
    <dbReference type="NCBI Taxonomy" id="4639"/>
    <lineage>
        <taxon>Eukaryota</taxon>
        <taxon>Viridiplantae</taxon>
        <taxon>Streptophyta</taxon>
        <taxon>Embryophyta</taxon>
        <taxon>Tracheophyta</taxon>
        <taxon>Spermatophyta</taxon>
        <taxon>Magnoliopsida</taxon>
        <taxon>Liliopsida</taxon>
        <taxon>Zingiberales</taxon>
        <taxon>Musaceae</taxon>
        <taxon>Ensete</taxon>
    </lineage>
</organism>
<gene>
    <name evidence="1" type="ORF">OPV22_017914</name>
</gene>
<proteinExistence type="predicted"/>
<name>A0AAV8R320_ENSVE</name>
<dbReference type="EMBL" id="JAQQAF010000005">
    <property type="protein sequence ID" value="KAJ8485429.1"/>
    <property type="molecule type" value="Genomic_DNA"/>
</dbReference>
<comment type="caution">
    <text evidence="1">The sequence shown here is derived from an EMBL/GenBank/DDBJ whole genome shotgun (WGS) entry which is preliminary data.</text>
</comment>
<reference evidence="1 2" key="1">
    <citation type="submission" date="2022-12" db="EMBL/GenBank/DDBJ databases">
        <title>Chromosome-scale assembly of the Ensete ventricosum genome.</title>
        <authorList>
            <person name="Dussert Y."/>
            <person name="Stocks J."/>
            <person name="Wendawek A."/>
            <person name="Woldeyes F."/>
            <person name="Nichols R.A."/>
            <person name="Borrell J.S."/>
        </authorList>
    </citation>
    <scope>NUCLEOTIDE SEQUENCE [LARGE SCALE GENOMIC DNA]</scope>
    <source>
        <strain evidence="2">cv. Maze</strain>
        <tissue evidence="1">Seeds</tissue>
    </source>
</reference>
<accession>A0AAV8R320</accession>
<dbReference type="Proteomes" id="UP001222027">
    <property type="component" value="Unassembled WGS sequence"/>
</dbReference>